<reference evidence="1 2" key="1">
    <citation type="submission" date="2019-08" db="EMBL/GenBank/DDBJ databases">
        <title>In-depth cultivation of the pig gut microbiome towards novel bacterial diversity and tailored functional studies.</title>
        <authorList>
            <person name="Wylensek D."/>
            <person name="Hitch T.C.A."/>
            <person name="Clavel T."/>
        </authorList>
    </citation>
    <scope>NUCLEOTIDE SEQUENCE [LARGE SCALE GENOMIC DNA]</scope>
    <source>
        <strain evidence="1 2">Med78-601-WT-4W-RMD-3</strain>
    </source>
</reference>
<organism evidence="1 2">
    <name type="scientific">Anaerosalibacter bizertensis</name>
    <dbReference type="NCBI Taxonomy" id="932217"/>
    <lineage>
        <taxon>Bacteria</taxon>
        <taxon>Bacillati</taxon>
        <taxon>Bacillota</taxon>
        <taxon>Tissierellia</taxon>
        <taxon>Tissierellales</taxon>
        <taxon>Sporanaerobacteraceae</taxon>
        <taxon>Anaerosalibacter</taxon>
    </lineage>
</organism>
<proteinExistence type="predicted"/>
<keyword evidence="1" id="KW-0282">Flagellum</keyword>
<protein>
    <submittedName>
        <fullName evidence="1">Flagellar biogenesis protein</fullName>
    </submittedName>
</protein>
<dbReference type="InterPro" id="IPR029025">
    <property type="entry name" value="T3SS_substrate_exporter_C"/>
</dbReference>
<name>A0A844FIV3_9FIRM</name>
<dbReference type="RefSeq" id="WP_154484575.1">
    <property type="nucleotide sequence ID" value="NZ_JAHLOA010000004.1"/>
</dbReference>
<dbReference type="GO" id="GO:0005886">
    <property type="term" value="C:plasma membrane"/>
    <property type="evidence" value="ECO:0007669"/>
    <property type="project" value="TreeGrafter"/>
</dbReference>
<dbReference type="Proteomes" id="UP000462760">
    <property type="component" value="Unassembled WGS sequence"/>
</dbReference>
<dbReference type="SUPFAM" id="SSF160544">
    <property type="entry name" value="EscU C-terminal domain-like"/>
    <property type="match status" value="1"/>
</dbReference>
<dbReference type="GO" id="GO:0009306">
    <property type="term" value="P:protein secretion"/>
    <property type="evidence" value="ECO:0007669"/>
    <property type="project" value="InterPro"/>
</dbReference>
<accession>A0A844FIV3</accession>
<keyword evidence="1" id="KW-0969">Cilium</keyword>
<keyword evidence="1" id="KW-0966">Cell projection</keyword>
<dbReference type="Gene3D" id="3.40.1690.10">
    <property type="entry name" value="secretion proteins EscU"/>
    <property type="match status" value="1"/>
</dbReference>
<gene>
    <name evidence="1" type="ORF">FYJ27_09195</name>
</gene>
<dbReference type="EMBL" id="VULR01000012">
    <property type="protein sequence ID" value="MSS43899.1"/>
    <property type="molecule type" value="Genomic_DNA"/>
</dbReference>
<comment type="caution">
    <text evidence="1">The sequence shown here is derived from an EMBL/GenBank/DDBJ whole genome shotgun (WGS) entry which is preliminary data.</text>
</comment>
<dbReference type="AlphaFoldDB" id="A0A844FIV3"/>
<dbReference type="PANTHER" id="PTHR30531:SF12">
    <property type="entry name" value="FLAGELLAR BIOSYNTHETIC PROTEIN FLHB"/>
    <property type="match status" value="1"/>
</dbReference>
<evidence type="ECO:0000313" key="1">
    <source>
        <dbReference type="EMBL" id="MSS43899.1"/>
    </source>
</evidence>
<sequence>MKKNNNKKGKKAIALKYSKDDTAPIITAKGKGYVAENIIKKGKEEKIEIYEDKELLNDLMKIEIGQEIPPELYDVVAQIITYVYYLDKKKGDLDE</sequence>
<dbReference type="Pfam" id="PF01312">
    <property type="entry name" value="Bac_export_2"/>
    <property type="match status" value="1"/>
</dbReference>
<evidence type="ECO:0000313" key="2">
    <source>
        <dbReference type="Proteomes" id="UP000462760"/>
    </source>
</evidence>
<dbReference type="InterPro" id="IPR006135">
    <property type="entry name" value="T3SS_substrate_exporter"/>
</dbReference>
<dbReference type="OrthoDB" id="9810419at2"/>
<dbReference type="PANTHER" id="PTHR30531">
    <property type="entry name" value="FLAGELLAR BIOSYNTHETIC PROTEIN FLHB"/>
    <property type="match status" value="1"/>
</dbReference>